<organism evidence="1 2">
    <name type="scientific">Colletotrichum karsti</name>
    <dbReference type="NCBI Taxonomy" id="1095194"/>
    <lineage>
        <taxon>Eukaryota</taxon>
        <taxon>Fungi</taxon>
        <taxon>Dikarya</taxon>
        <taxon>Ascomycota</taxon>
        <taxon>Pezizomycotina</taxon>
        <taxon>Sordariomycetes</taxon>
        <taxon>Hypocreomycetidae</taxon>
        <taxon>Glomerellales</taxon>
        <taxon>Glomerellaceae</taxon>
        <taxon>Colletotrichum</taxon>
        <taxon>Colletotrichum boninense species complex</taxon>
    </lineage>
</organism>
<dbReference type="Proteomes" id="UP000781932">
    <property type="component" value="Unassembled WGS sequence"/>
</dbReference>
<accession>A0A9P6IGN3</accession>
<keyword evidence="2" id="KW-1185">Reference proteome</keyword>
<evidence type="ECO:0000313" key="2">
    <source>
        <dbReference type="Proteomes" id="UP000781932"/>
    </source>
</evidence>
<dbReference type="EMBL" id="JAATWM020000005">
    <property type="protein sequence ID" value="KAF9880251.1"/>
    <property type="molecule type" value="Genomic_DNA"/>
</dbReference>
<gene>
    <name evidence="1" type="ORF">CkaCkLH20_02205</name>
</gene>
<dbReference type="RefSeq" id="XP_038749712.1">
    <property type="nucleotide sequence ID" value="XM_038884924.1"/>
</dbReference>
<dbReference type="GeneID" id="62157998"/>
<comment type="caution">
    <text evidence="1">The sequence shown here is derived from an EMBL/GenBank/DDBJ whole genome shotgun (WGS) entry which is preliminary data.</text>
</comment>
<reference evidence="1" key="2">
    <citation type="submission" date="2020-11" db="EMBL/GenBank/DDBJ databases">
        <title>Whole genome sequencing of Colletotrichum sp.</title>
        <authorList>
            <person name="Li H."/>
        </authorList>
    </citation>
    <scope>NUCLEOTIDE SEQUENCE</scope>
    <source>
        <strain evidence="1">CkLH20</strain>
    </source>
</reference>
<dbReference type="AlphaFoldDB" id="A0A9P6IGN3"/>
<proteinExistence type="predicted"/>
<protein>
    <submittedName>
        <fullName evidence="1">Uncharacterized protein</fullName>
    </submittedName>
</protein>
<reference evidence="1" key="1">
    <citation type="submission" date="2020-03" db="EMBL/GenBank/DDBJ databases">
        <authorList>
            <person name="He L."/>
        </authorList>
    </citation>
    <scope>NUCLEOTIDE SEQUENCE</scope>
    <source>
        <strain evidence="1">CkLH20</strain>
    </source>
</reference>
<evidence type="ECO:0000313" key="1">
    <source>
        <dbReference type="EMBL" id="KAF9880251.1"/>
    </source>
</evidence>
<dbReference type="OrthoDB" id="4837150at2759"/>
<name>A0A9P6IGN3_9PEZI</name>
<sequence length="449" mass="49707">MGRPPVVKKLPYGHSAIILRLDIAPEDGTQHNSPSKKDASSSLEKVERSAGISGLATIPPAILAISPLSLASKKNQELVKALTDRQIFYAFHRNFMIGPSFSDQFRLSLQAILSCSSGSLLKAYRAVLAVWDNEGHRVRPLEEIDLSEGRDCLMSLGQVSGTSNLIDNAAILMLGQVLIVYHLFTTCTSAWTINRHAILSAARSYGDLLAQPIFDPISITPILFDTAESLVRRENPVIRLPQTDRFIVDRSVGLCWSLLGLLQELCEVSERMKRCPSKACRDTARRATGEEDDDLSCIEKKIRTWEPSAPSTMFDDFTGIEVAAMLTQARVYRITALLLIHRLRYPLGVEDEAARWHANMICADLTGFVSLAPEEIRGLPVGLPLLVAMLETRERAREIISGLALFAAHPQHLTELEKFVDLAWVARKGGFQGLWFDLVDVGLQMPVVP</sequence>